<reference evidence="1" key="1">
    <citation type="submission" date="2021-06" db="EMBL/GenBank/DDBJ databases">
        <title>Parelaphostrongylus tenuis whole genome reference sequence.</title>
        <authorList>
            <person name="Garwood T.J."/>
            <person name="Larsen P.A."/>
            <person name="Fountain-Jones N.M."/>
            <person name="Garbe J.R."/>
            <person name="Macchietto M.G."/>
            <person name="Kania S.A."/>
            <person name="Gerhold R.W."/>
            <person name="Richards J.E."/>
            <person name="Wolf T.M."/>
        </authorList>
    </citation>
    <scope>NUCLEOTIDE SEQUENCE</scope>
    <source>
        <strain evidence="1">MNPRO001-30</strain>
        <tissue evidence="1">Meninges</tissue>
    </source>
</reference>
<dbReference type="Proteomes" id="UP001196413">
    <property type="component" value="Unassembled WGS sequence"/>
</dbReference>
<keyword evidence="2" id="KW-1185">Reference proteome</keyword>
<protein>
    <submittedName>
        <fullName evidence="1">Uncharacterized protein</fullName>
    </submittedName>
</protein>
<evidence type="ECO:0000313" key="2">
    <source>
        <dbReference type="Proteomes" id="UP001196413"/>
    </source>
</evidence>
<dbReference type="EMBL" id="JAHQIW010004999">
    <property type="protein sequence ID" value="KAJ1364507.1"/>
    <property type="molecule type" value="Genomic_DNA"/>
</dbReference>
<name>A0AAD5N8C7_PARTN</name>
<comment type="caution">
    <text evidence="1">The sequence shown here is derived from an EMBL/GenBank/DDBJ whole genome shotgun (WGS) entry which is preliminary data.</text>
</comment>
<gene>
    <name evidence="1" type="ORF">KIN20_024628</name>
</gene>
<accession>A0AAD5N8C7</accession>
<sequence length="60" mass="6723">MAQHTMANLSSTSTYIHLENVAVSVMMELTIRAEFHVDGNYARQIKALCILEGCLVRINN</sequence>
<organism evidence="1 2">
    <name type="scientific">Parelaphostrongylus tenuis</name>
    <name type="common">Meningeal worm</name>
    <dbReference type="NCBI Taxonomy" id="148309"/>
    <lineage>
        <taxon>Eukaryota</taxon>
        <taxon>Metazoa</taxon>
        <taxon>Ecdysozoa</taxon>
        <taxon>Nematoda</taxon>
        <taxon>Chromadorea</taxon>
        <taxon>Rhabditida</taxon>
        <taxon>Rhabditina</taxon>
        <taxon>Rhabditomorpha</taxon>
        <taxon>Strongyloidea</taxon>
        <taxon>Metastrongylidae</taxon>
        <taxon>Parelaphostrongylus</taxon>
    </lineage>
</organism>
<proteinExistence type="predicted"/>
<evidence type="ECO:0000313" key="1">
    <source>
        <dbReference type="EMBL" id="KAJ1364507.1"/>
    </source>
</evidence>
<dbReference type="AlphaFoldDB" id="A0AAD5N8C7"/>